<name>A0A512PAT3_9CELL</name>
<dbReference type="RefSeq" id="WP_146952096.1">
    <property type="nucleotide sequence ID" value="NZ_BAABBJ010000009.1"/>
</dbReference>
<dbReference type="Proteomes" id="UP000321798">
    <property type="component" value="Unassembled WGS sequence"/>
</dbReference>
<evidence type="ECO:0000313" key="2">
    <source>
        <dbReference type="Proteomes" id="UP000321798"/>
    </source>
</evidence>
<accession>A0A512PAT3</accession>
<organism evidence="1 2">
    <name type="scientific">Cellulomonas soli</name>
    <dbReference type="NCBI Taxonomy" id="931535"/>
    <lineage>
        <taxon>Bacteria</taxon>
        <taxon>Bacillati</taxon>
        <taxon>Actinomycetota</taxon>
        <taxon>Actinomycetes</taxon>
        <taxon>Micrococcales</taxon>
        <taxon>Cellulomonadaceae</taxon>
        <taxon>Cellulomonas</taxon>
    </lineage>
</organism>
<protein>
    <submittedName>
        <fullName evidence="1">Uncharacterized protein</fullName>
    </submittedName>
</protein>
<dbReference type="AlphaFoldDB" id="A0A512PAT3"/>
<reference evidence="1 2" key="1">
    <citation type="submission" date="2019-07" db="EMBL/GenBank/DDBJ databases">
        <title>Whole genome shotgun sequence of Cellulomonas soli NBRC 109434.</title>
        <authorList>
            <person name="Hosoyama A."/>
            <person name="Uohara A."/>
            <person name="Ohji S."/>
            <person name="Ichikawa N."/>
        </authorList>
    </citation>
    <scope>NUCLEOTIDE SEQUENCE [LARGE SCALE GENOMIC DNA]</scope>
    <source>
        <strain evidence="1 2">NBRC 109434</strain>
    </source>
</reference>
<sequence length="86" mass="9164">MASTTDFELVPVNGRLKFTDATWDKALVHLLEFQPAKRVVLVGEPPSAIRVTAYGDGCVPEIAPAILARLSELAGVELRLVAPPGP</sequence>
<proteinExistence type="predicted"/>
<evidence type="ECO:0000313" key="1">
    <source>
        <dbReference type="EMBL" id="GEP68321.1"/>
    </source>
</evidence>
<comment type="caution">
    <text evidence="1">The sequence shown here is derived from an EMBL/GenBank/DDBJ whole genome shotgun (WGS) entry which is preliminary data.</text>
</comment>
<gene>
    <name evidence="1" type="ORF">CSO01_10360</name>
</gene>
<dbReference type="EMBL" id="BKAL01000003">
    <property type="protein sequence ID" value="GEP68321.1"/>
    <property type="molecule type" value="Genomic_DNA"/>
</dbReference>
<keyword evidence="2" id="KW-1185">Reference proteome</keyword>